<evidence type="ECO:0000313" key="3">
    <source>
        <dbReference type="Proteomes" id="UP000199452"/>
    </source>
</evidence>
<name>A0A1G6U7D6_9BACT</name>
<dbReference type="AlphaFoldDB" id="A0A1G6U7D6"/>
<dbReference type="Gene3D" id="3.10.20.310">
    <property type="entry name" value="membrane protein fhac"/>
    <property type="match status" value="1"/>
</dbReference>
<evidence type="ECO:0000259" key="1">
    <source>
        <dbReference type="Pfam" id="PF07244"/>
    </source>
</evidence>
<dbReference type="EMBL" id="FMYP01000154">
    <property type="protein sequence ID" value="SDD36465.1"/>
    <property type="molecule type" value="Genomic_DNA"/>
</dbReference>
<reference evidence="2 3" key="1">
    <citation type="submission" date="2016-09" db="EMBL/GenBank/DDBJ databases">
        <authorList>
            <person name="Capua I."/>
            <person name="De Benedictis P."/>
            <person name="Joannis T."/>
            <person name="Lombin L.H."/>
            <person name="Cattoli G."/>
        </authorList>
    </citation>
    <scope>NUCLEOTIDE SEQUENCE [LARGE SCALE GENOMIC DNA]</scope>
    <source>
        <strain evidence="2 3">A7P-90m</strain>
    </source>
</reference>
<evidence type="ECO:0000313" key="2">
    <source>
        <dbReference type="EMBL" id="SDD36465.1"/>
    </source>
</evidence>
<organism evidence="2 3">
    <name type="scientific">Williamwhitmania taraxaci</name>
    <dbReference type="NCBI Taxonomy" id="1640674"/>
    <lineage>
        <taxon>Bacteria</taxon>
        <taxon>Pseudomonadati</taxon>
        <taxon>Bacteroidota</taxon>
        <taxon>Bacteroidia</taxon>
        <taxon>Bacteroidales</taxon>
        <taxon>Williamwhitmaniaceae</taxon>
        <taxon>Williamwhitmania</taxon>
    </lineage>
</organism>
<protein>
    <submittedName>
        <fullName evidence="2">Outer membrane protein insertion porin family</fullName>
    </submittedName>
</protein>
<sequence length="152" mass="17293">MVCDLRKILAEFVVVLIFTFGWSIVASAQENYAVRKVVFHGNKTLKKDILLDGMVLEPVSYLQKLLTKDEPSLYSTELINIDLKRLVSIYQSEGFLDAQAEVKSLKINDKRNTVKIIIQIQEGEPILIDTVSIHMISDSAEVDLELITKKWL</sequence>
<proteinExistence type="predicted"/>
<dbReference type="STRING" id="1640674.SAMN05216323_11543"/>
<accession>A0A1G6U7D6</accession>
<keyword evidence="3" id="KW-1185">Reference proteome</keyword>
<dbReference type="OrthoDB" id="9776356at2"/>
<feature type="domain" description="POTRA" evidence="1">
    <location>
        <begin position="32"/>
        <end position="123"/>
    </location>
</feature>
<gene>
    <name evidence="2" type="ORF">SAMN05216323_11543</name>
</gene>
<dbReference type="Proteomes" id="UP000199452">
    <property type="component" value="Unassembled WGS sequence"/>
</dbReference>
<dbReference type="Pfam" id="PF07244">
    <property type="entry name" value="POTRA"/>
    <property type="match status" value="1"/>
</dbReference>
<dbReference type="InterPro" id="IPR010827">
    <property type="entry name" value="BamA/TamA_POTRA"/>
</dbReference>
<dbReference type="GO" id="GO:0019867">
    <property type="term" value="C:outer membrane"/>
    <property type="evidence" value="ECO:0007669"/>
    <property type="project" value="InterPro"/>
</dbReference>